<reference evidence="4" key="1">
    <citation type="submission" date="2016-10" db="EMBL/GenBank/DDBJ databases">
        <authorList>
            <person name="Varghese N."/>
            <person name="Submissions S."/>
        </authorList>
    </citation>
    <scope>NUCLEOTIDE SEQUENCE [LARGE SCALE GENOMIC DNA]</scope>
    <source>
        <strain evidence="4">SP</strain>
    </source>
</reference>
<feature type="region of interest" description="Disordered" evidence="1">
    <location>
        <begin position="72"/>
        <end position="132"/>
    </location>
</feature>
<accession>A0A1H3QTU3</accession>
<dbReference type="STRING" id="1503961.SAMN05421736_10734"/>
<evidence type="ECO:0000313" key="3">
    <source>
        <dbReference type="EMBL" id="SDZ16435.1"/>
    </source>
</evidence>
<name>A0A1H3QTU3_9BACI</name>
<evidence type="ECO:0000313" key="4">
    <source>
        <dbReference type="Proteomes" id="UP000198935"/>
    </source>
</evidence>
<proteinExistence type="predicted"/>
<dbReference type="Proteomes" id="UP000198935">
    <property type="component" value="Unassembled WGS sequence"/>
</dbReference>
<keyword evidence="2" id="KW-1133">Transmembrane helix</keyword>
<dbReference type="AlphaFoldDB" id="A0A1H3QTU3"/>
<sequence length="303" mass="34616">MQEERFDKAMQEIKRKYNDIPTKTSSQEIIQAVQQEKRHGKRFSLKQFSAVAATIGVFIIGGILIGSLLSGGDETSQEPVDDRGPGGNEWNSGDPDNDETGMLNVPDDVDPEDGDGQNRDEPDPSTERPAVMTKSMVLEGMEERSYDFELYESEALGFSTYLFPGMELVVDTNGNGTQGEEGVESEEEVSDFAEEVESFAFSDFYSIRVIRLHVENEVMWEDWLYDTFSRYEAEGYERFVQDRPMFEGNMQQGLYGTSDYWRYYAVLEHDHWMYFVEVNLNIEAGDGPYPIAAQVFVEELKFQ</sequence>
<feature type="compositionally biased region" description="Basic and acidic residues" evidence="1">
    <location>
        <begin position="116"/>
        <end position="126"/>
    </location>
</feature>
<feature type="transmembrane region" description="Helical" evidence="2">
    <location>
        <begin position="48"/>
        <end position="69"/>
    </location>
</feature>
<evidence type="ECO:0000256" key="2">
    <source>
        <dbReference type="SAM" id="Phobius"/>
    </source>
</evidence>
<keyword evidence="4" id="KW-1185">Reference proteome</keyword>
<organism evidence="3 4">
    <name type="scientific">Evansella caseinilytica</name>
    <dbReference type="NCBI Taxonomy" id="1503961"/>
    <lineage>
        <taxon>Bacteria</taxon>
        <taxon>Bacillati</taxon>
        <taxon>Bacillota</taxon>
        <taxon>Bacilli</taxon>
        <taxon>Bacillales</taxon>
        <taxon>Bacillaceae</taxon>
        <taxon>Evansella</taxon>
    </lineage>
</organism>
<keyword evidence="2" id="KW-0472">Membrane</keyword>
<evidence type="ECO:0008006" key="5">
    <source>
        <dbReference type="Google" id="ProtNLM"/>
    </source>
</evidence>
<dbReference type="EMBL" id="FNPI01000007">
    <property type="protein sequence ID" value="SDZ16435.1"/>
    <property type="molecule type" value="Genomic_DNA"/>
</dbReference>
<keyword evidence="2" id="KW-0812">Transmembrane</keyword>
<evidence type="ECO:0000256" key="1">
    <source>
        <dbReference type="SAM" id="MobiDB-lite"/>
    </source>
</evidence>
<protein>
    <recommendedName>
        <fullName evidence="5">DUF4367 domain-containing protein</fullName>
    </recommendedName>
</protein>
<dbReference type="OrthoDB" id="2936926at2"/>
<gene>
    <name evidence="3" type="ORF">SAMN05421736_10734</name>
</gene>